<dbReference type="SUPFAM" id="SSF142754">
    <property type="entry name" value="NadA-like"/>
    <property type="match status" value="1"/>
</dbReference>
<reference evidence="11 12" key="1">
    <citation type="journal article" date="2008" name="Genome Biol.">
        <title>A genomic analysis of the archaeal system Ignicoccus hospitalis-Nanoarchaeum equitans.</title>
        <authorList>
            <person name="Podar M."/>
            <person name="Anderson I."/>
            <person name="Makarova K.S."/>
            <person name="Elkins J.G."/>
            <person name="Ivanova N."/>
            <person name="Wall M.A."/>
            <person name="Lykidis A."/>
            <person name="Mavromatis K."/>
            <person name="Sun H."/>
            <person name="Hudson M.E."/>
            <person name="Chen W."/>
            <person name="Deciu C."/>
            <person name="Hutchison D."/>
            <person name="Eads J.R."/>
            <person name="Anderson A."/>
            <person name="Fernandes F."/>
            <person name="Szeto E."/>
            <person name="Lapidus A."/>
            <person name="Kyrpides N.C."/>
            <person name="Saier M.H.Jr."/>
            <person name="Richardson P.M."/>
            <person name="Rachel R."/>
            <person name="Huber H."/>
            <person name="Eisen J.A."/>
            <person name="Koonin E.V."/>
            <person name="Keller M."/>
            <person name="Stetter K.O."/>
        </authorList>
    </citation>
    <scope>NUCLEOTIDE SEQUENCE [LARGE SCALE GENOMIC DNA]</scope>
    <source>
        <strain evidence="12">KIN4/I / DSM 18386 / JCM 14125</strain>
    </source>
</reference>
<dbReference type="AlphaFoldDB" id="A8AA71"/>
<evidence type="ECO:0000256" key="2">
    <source>
        <dbReference type="ARBA" id="ARBA00005065"/>
    </source>
</evidence>
<keyword evidence="6 11" id="KW-0808">Transferase</keyword>
<dbReference type="Pfam" id="PF02445">
    <property type="entry name" value="NadA"/>
    <property type="match status" value="1"/>
</dbReference>
<evidence type="ECO:0000256" key="10">
    <source>
        <dbReference type="NCBIfam" id="TIGR00550"/>
    </source>
</evidence>
<evidence type="ECO:0000313" key="12">
    <source>
        <dbReference type="Proteomes" id="UP000000262"/>
    </source>
</evidence>
<dbReference type="PhylomeDB" id="A8AA71"/>
<dbReference type="KEGG" id="iho:Igni_0641"/>
<name>A8AA71_IGNH4</name>
<evidence type="ECO:0000313" key="11">
    <source>
        <dbReference type="EMBL" id="ABU81823.1"/>
    </source>
</evidence>
<keyword evidence="8" id="KW-0408">Iron</keyword>
<keyword evidence="4" id="KW-0004">4Fe-4S</keyword>
<dbReference type="eggNOG" id="arCOG04459">
    <property type="taxonomic scope" value="Archaea"/>
</dbReference>
<gene>
    <name evidence="11" type="ordered locus">Igni_0641</name>
</gene>
<dbReference type="GO" id="GO:0051539">
    <property type="term" value="F:4 iron, 4 sulfur cluster binding"/>
    <property type="evidence" value="ECO:0007669"/>
    <property type="project" value="UniProtKB-KW"/>
</dbReference>
<dbReference type="PANTHER" id="PTHR30573">
    <property type="entry name" value="QUINOLINATE SYNTHETASE A"/>
    <property type="match status" value="1"/>
</dbReference>
<sequence length="306" mass="34569">MIDELMRKVEELKRRRRAFIIAHNYQLPEVQEVADFVGDSLEMAMKAEEVDADVIVVAGVRFMAEVAKLLNPDRVVLHPEPRAGCPLADHMTPEIIKRFRENYPHAPLVTYVNSSVEAKALSDYVVTSASAVKVVSKLEDEVVLFGPDKNLAKFVAHRTNKDIIAVPPWGHCPVHEFLVSPYYLRKAKERHPHCKLLVHPEAPWESQKMADFVGSTSQMLRAIGELGAKCYILGTEEGLSYRAKKMYPHVEVYPPDARTICIDMKKITLDKIVRALETLKPQVVLDEEVAKRAREAVVRGLELARS</sequence>
<evidence type="ECO:0000256" key="7">
    <source>
        <dbReference type="ARBA" id="ARBA00022723"/>
    </source>
</evidence>
<dbReference type="OrthoDB" id="5931at2157"/>
<dbReference type="NCBIfam" id="TIGR00550">
    <property type="entry name" value="nadA"/>
    <property type="match status" value="1"/>
</dbReference>
<dbReference type="HOGENOM" id="CLU_047382_0_0_2"/>
<dbReference type="GO" id="GO:0034628">
    <property type="term" value="P:'de novo' NAD+ biosynthetic process from L-aspartate"/>
    <property type="evidence" value="ECO:0007669"/>
    <property type="project" value="TreeGrafter"/>
</dbReference>
<comment type="cofactor">
    <cofactor evidence="1">
        <name>[4Fe-4S] cluster</name>
        <dbReference type="ChEBI" id="CHEBI:49883"/>
    </cofactor>
</comment>
<dbReference type="GO" id="GO:0008168">
    <property type="term" value="F:methyltransferase activity"/>
    <property type="evidence" value="ECO:0007669"/>
    <property type="project" value="UniProtKB-KW"/>
</dbReference>
<dbReference type="EMBL" id="CP000816">
    <property type="protein sequence ID" value="ABU81823.1"/>
    <property type="molecule type" value="Genomic_DNA"/>
</dbReference>
<dbReference type="GO" id="GO:0008987">
    <property type="term" value="F:quinolinate synthetase A activity"/>
    <property type="evidence" value="ECO:0007669"/>
    <property type="project" value="UniProtKB-UniRule"/>
</dbReference>
<dbReference type="PANTHER" id="PTHR30573:SF0">
    <property type="entry name" value="QUINOLINATE SYNTHASE, CHLOROPLASTIC"/>
    <property type="match status" value="1"/>
</dbReference>
<organism evidence="11 12">
    <name type="scientific">Ignicoccus hospitalis (strain KIN4/I / DSM 18386 / JCM 14125)</name>
    <dbReference type="NCBI Taxonomy" id="453591"/>
    <lineage>
        <taxon>Archaea</taxon>
        <taxon>Thermoproteota</taxon>
        <taxon>Thermoprotei</taxon>
        <taxon>Desulfurococcales</taxon>
        <taxon>Desulfurococcaceae</taxon>
        <taxon>Ignicoccus</taxon>
    </lineage>
</organism>
<evidence type="ECO:0000256" key="3">
    <source>
        <dbReference type="ARBA" id="ARBA00012669"/>
    </source>
</evidence>
<protein>
    <recommendedName>
        <fullName evidence="3 10">Quinolinate synthase</fullName>
        <ecNumber evidence="3 10">2.5.1.72</ecNumber>
    </recommendedName>
</protein>
<evidence type="ECO:0000256" key="8">
    <source>
        <dbReference type="ARBA" id="ARBA00023004"/>
    </source>
</evidence>
<accession>A8AA71</accession>
<evidence type="ECO:0000256" key="6">
    <source>
        <dbReference type="ARBA" id="ARBA00022679"/>
    </source>
</evidence>
<evidence type="ECO:0000256" key="4">
    <source>
        <dbReference type="ARBA" id="ARBA00022485"/>
    </source>
</evidence>
<keyword evidence="12" id="KW-1185">Reference proteome</keyword>
<dbReference type="Proteomes" id="UP000000262">
    <property type="component" value="Chromosome"/>
</dbReference>
<dbReference type="STRING" id="453591.Igni_0641"/>
<dbReference type="NCBIfam" id="NF006878">
    <property type="entry name" value="PRK09375.1-2"/>
    <property type="match status" value="1"/>
</dbReference>
<keyword evidence="11" id="KW-0489">Methyltransferase</keyword>
<dbReference type="InterPro" id="IPR003473">
    <property type="entry name" value="NadA"/>
</dbReference>
<keyword evidence="9" id="KW-0411">Iron-sulfur</keyword>
<evidence type="ECO:0000256" key="5">
    <source>
        <dbReference type="ARBA" id="ARBA00022642"/>
    </source>
</evidence>
<dbReference type="GO" id="GO:0032259">
    <property type="term" value="P:methylation"/>
    <property type="evidence" value="ECO:0007669"/>
    <property type="project" value="UniProtKB-KW"/>
</dbReference>
<dbReference type="UniPathway" id="UPA00253">
    <property type="reaction ID" value="UER00327"/>
</dbReference>
<dbReference type="Gene3D" id="3.40.50.10800">
    <property type="entry name" value="NadA-like"/>
    <property type="match status" value="3"/>
</dbReference>
<proteinExistence type="predicted"/>
<evidence type="ECO:0000256" key="1">
    <source>
        <dbReference type="ARBA" id="ARBA00001966"/>
    </source>
</evidence>
<dbReference type="GeneID" id="5562258"/>
<dbReference type="RefSeq" id="WP_011998675.1">
    <property type="nucleotide sequence ID" value="NC_009776.1"/>
</dbReference>
<dbReference type="InterPro" id="IPR036094">
    <property type="entry name" value="NadA_sf"/>
</dbReference>
<evidence type="ECO:0000256" key="9">
    <source>
        <dbReference type="ARBA" id="ARBA00023014"/>
    </source>
</evidence>
<comment type="pathway">
    <text evidence="2">Cofactor biosynthesis; NAD(+) biosynthesis; quinolinate from iminoaspartate: step 1/1.</text>
</comment>
<keyword evidence="5" id="KW-0662">Pyridine nucleotide biosynthesis</keyword>
<dbReference type="GO" id="GO:0046872">
    <property type="term" value="F:metal ion binding"/>
    <property type="evidence" value="ECO:0007669"/>
    <property type="project" value="UniProtKB-KW"/>
</dbReference>
<dbReference type="EC" id="2.5.1.72" evidence="3 10"/>
<keyword evidence="7" id="KW-0479">Metal-binding</keyword>